<dbReference type="OrthoDB" id="9157229at2"/>
<reference evidence="1 2" key="1">
    <citation type="submission" date="2018-10" db="EMBL/GenBank/DDBJ databases">
        <title>Genomic Encyclopedia of Archaeal and Bacterial Type Strains, Phase II (KMG-II): from individual species to whole genera.</title>
        <authorList>
            <person name="Goeker M."/>
        </authorList>
    </citation>
    <scope>NUCLEOTIDE SEQUENCE [LARGE SCALE GENOMIC DNA]</scope>
    <source>
        <strain evidence="1 2">DSM 235</strain>
    </source>
</reference>
<dbReference type="AlphaFoldDB" id="A0A495VB05"/>
<gene>
    <name evidence="1" type="ORF">BDD21_3009</name>
</gene>
<dbReference type="Proteomes" id="UP000274556">
    <property type="component" value="Unassembled WGS sequence"/>
</dbReference>
<comment type="caution">
    <text evidence="1">The sequence shown here is derived from an EMBL/GenBank/DDBJ whole genome shotgun (WGS) entry which is preliminary data.</text>
</comment>
<dbReference type="EMBL" id="RBXL01000001">
    <property type="protein sequence ID" value="RKT45547.1"/>
    <property type="molecule type" value="Genomic_DNA"/>
</dbReference>
<organism evidence="1 2">
    <name type="scientific">Thiocapsa rosea</name>
    <dbReference type="NCBI Taxonomy" id="69360"/>
    <lineage>
        <taxon>Bacteria</taxon>
        <taxon>Pseudomonadati</taxon>
        <taxon>Pseudomonadota</taxon>
        <taxon>Gammaproteobacteria</taxon>
        <taxon>Chromatiales</taxon>
        <taxon>Chromatiaceae</taxon>
        <taxon>Thiocapsa</taxon>
    </lineage>
</organism>
<proteinExistence type="predicted"/>
<sequence length="398" mass="44286">MAWHDLAELQAVELVHIGALQPIEVLYQFEQPCIFTATIPSGSLVLAYLVEELEQDERFRYLLATTAAKTVEDLKTGAISVREALLRGSLWLADLGIDDLVPKQVFSLSADQLPTDALPEPGTMLLPSLEPVLRVRLHGEQIKFGALPAPVLAHAAEIAKTALKPIYEWLARRPRADLQGRPPEWLRDLYSLQIQHLSPGSLEVGLRLPGSVDTDSTDLLAKVDGVNDVQDIRAQGWELLRQGLDWATSDNQDDRDLGEAAPAILDSLRRLAPTSSSKGPVTAVEVSGAMLGHYAKTYSLTQQTTARIRTILTQTGKTQETFLRVFEGRIRSLDLDLLRFILRNPYTGVDEVQFLLDDERFLEDAKEAYYQELPVKIAGRSLDEKSWTVVDLEFAAVR</sequence>
<protein>
    <submittedName>
        <fullName evidence="1">Uncharacterized protein</fullName>
    </submittedName>
</protein>
<name>A0A495VB05_9GAMM</name>
<evidence type="ECO:0000313" key="2">
    <source>
        <dbReference type="Proteomes" id="UP000274556"/>
    </source>
</evidence>
<evidence type="ECO:0000313" key="1">
    <source>
        <dbReference type="EMBL" id="RKT45547.1"/>
    </source>
</evidence>
<keyword evidence="2" id="KW-1185">Reference proteome</keyword>
<dbReference type="RefSeq" id="WP_120797798.1">
    <property type="nucleotide sequence ID" value="NZ_RBXL01000001.1"/>
</dbReference>
<accession>A0A495VB05</accession>